<dbReference type="PROSITE" id="PS50850">
    <property type="entry name" value="MFS"/>
    <property type="match status" value="1"/>
</dbReference>
<evidence type="ECO:0000259" key="21">
    <source>
        <dbReference type="PROSITE" id="PS50850"/>
    </source>
</evidence>
<feature type="compositionally biased region" description="Low complexity" evidence="19">
    <location>
        <begin position="70"/>
        <end position="94"/>
    </location>
</feature>
<evidence type="ECO:0000256" key="8">
    <source>
        <dbReference type="ARBA" id="ARBA00044898"/>
    </source>
</evidence>
<keyword evidence="20" id="KW-1133">Transmembrane helix</keyword>
<feature type="transmembrane region" description="Helical" evidence="20">
    <location>
        <begin position="589"/>
        <end position="608"/>
    </location>
</feature>
<comment type="catalytic activity">
    <reaction evidence="6">
        <text>L-lysyl-L-alpha-amino acid(out) = L-lysyl-L-alpha-amino acid(in)</text>
        <dbReference type="Rhea" id="RHEA:79387"/>
        <dbReference type="ChEBI" id="CHEBI:229965"/>
    </reaction>
</comment>
<name>Q54PQ9_DICDI</name>
<feature type="compositionally biased region" description="Basic and acidic residues" evidence="19">
    <location>
        <begin position="95"/>
        <end position="109"/>
    </location>
</feature>
<evidence type="ECO:0000256" key="19">
    <source>
        <dbReference type="SAM" id="MobiDB-lite"/>
    </source>
</evidence>
<sequence>MLSSSSSSLSNNEEINIRNSNNNKIPKDLLKSSSSGLNFCNNNNSNNIFIVKSDDLLNSPISTTPPIIQNNNNNNNSNNINNNKNENNNSSNNKNENENENKSESENKITKNSNGNGSYYYYYSVNTILDDTNNENNENNENSENNNNKNNNEEYGNINNENDFNYYNINNNNNKDNFSDNNIIILKDSNNIEMDYIDLNISNKILKKSLSFLHNNNNNNNNNNNDQNTTTQIKLKLLSIFSIKTFKTIFLVFLISNLGYSTFFSYTSPEALSHTFYETFSISSSQFSGLFILYALPNVFMVILSGMIIDMVGADIVSIVLSSCVVISTLVGALSPPNFPLMLVSRFILGFAGESLISCSNTIMSKWFHSRTLSLCMGVLVGWIYSANFISLTILPSIKKRLGFKLSLWIIFFIALLGLSLNILYLLIKNNFNDIKQYQSNEEKDKLLNNYNINNNINNNNNNNNIIIIGDINNNKVNNNEDDKEVLLNINNNNNNNNNNKILKLIINFKDKVKSILIQVPIRMWLIVGIVFFGYTALFGLAIIGPDFLGQKYGFNESRAALILSSEHIVSATFSPIVGILIKRFTKRILVLLISLVIMIIGLTLLLTTNVYPLWWIVICGIGYSMLNTTIVSSIPIIAPQSIIGTCYGFIGTSYNCGLIVFPYLLGSLKESFGNYNISITILIGNCIISILLLCLLKYFDLKESILNKRLDN</sequence>
<feature type="compositionally biased region" description="Low complexity" evidence="19">
    <location>
        <begin position="134"/>
        <end position="159"/>
    </location>
</feature>
<keyword evidence="20" id="KW-0812">Transmembrane</keyword>
<comment type="catalytic activity">
    <reaction evidence="3">
        <text>L-histidyl-glycine(out) = L-histidyl-glycine(in)</text>
        <dbReference type="Rhea" id="RHEA:79395"/>
        <dbReference type="ChEBI" id="CHEBI:229957"/>
    </reaction>
</comment>
<feature type="transmembrane region" description="Helical" evidence="20">
    <location>
        <begin position="372"/>
        <end position="394"/>
    </location>
</feature>
<comment type="catalytic activity">
    <reaction evidence="10">
        <text>L-lysyl-L-lysine(out) = L-lysyl-L-lysine(in)</text>
        <dbReference type="Rhea" id="RHEA:79403"/>
        <dbReference type="ChEBI" id="CHEBI:229956"/>
    </reaction>
</comment>
<dbReference type="FunCoup" id="Q54PQ9">
    <property type="interactions" value="1"/>
</dbReference>
<feature type="transmembrane region" description="Helical" evidence="20">
    <location>
        <begin position="614"/>
        <end position="635"/>
    </location>
</feature>
<feature type="transmembrane region" description="Helical" evidence="20">
    <location>
        <begin position="678"/>
        <end position="700"/>
    </location>
</feature>
<evidence type="ECO:0000256" key="10">
    <source>
        <dbReference type="ARBA" id="ARBA00044900"/>
    </source>
</evidence>
<reference evidence="22 23" key="1">
    <citation type="journal article" date="2005" name="Nature">
        <title>The genome of the social amoeba Dictyostelium discoideum.</title>
        <authorList>
            <consortium name="The Dictyostelium discoideum Sequencing Consortium"/>
            <person name="Eichinger L."/>
            <person name="Pachebat J.A."/>
            <person name="Glockner G."/>
            <person name="Rajandream M.A."/>
            <person name="Sucgang R."/>
            <person name="Berriman M."/>
            <person name="Song J."/>
            <person name="Olsen R."/>
            <person name="Szafranski K."/>
            <person name="Xu Q."/>
            <person name="Tunggal B."/>
            <person name="Kummerfeld S."/>
            <person name="Madera M."/>
            <person name="Konfortov B.A."/>
            <person name="Rivero F."/>
            <person name="Bankier A.T."/>
            <person name="Lehmann R."/>
            <person name="Hamlin N."/>
            <person name="Davies R."/>
            <person name="Gaudet P."/>
            <person name="Fey P."/>
            <person name="Pilcher K."/>
            <person name="Chen G."/>
            <person name="Saunders D."/>
            <person name="Sodergren E."/>
            <person name="Davis P."/>
            <person name="Kerhornou A."/>
            <person name="Nie X."/>
            <person name="Hall N."/>
            <person name="Anjard C."/>
            <person name="Hemphill L."/>
            <person name="Bason N."/>
            <person name="Farbrother P."/>
            <person name="Desany B."/>
            <person name="Just E."/>
            <person name="Morio T."/>
            <person name="Rost R."/>
            <person name="Churcher C."/>
            <person name="Cooper J."/>
            <person name="Haydock S."/>
            <person name="van Driessche N."/>
            <person name="Cronin A."/>
            <person name="Goodhead I."/>
            <person name="Muzny D."/>
            <person name="Mourier T."/>
            <person name="Pain A."/>
            <person name="Lu M."/>
            <person name="Harper D."/>
            <person name="Lindsay R."/>
            <person name="Hauser H."/>
            <person name="James K."/>
            <person name="Quiles M."/>
            <person name="Madan Babu M."/>
            <person name="Saito T."/>
            <person name="Buchrieser C."/>
            <person name="Wardroper A."/>
            <person name="Felder M."/>
            <person name="Thangavelu M."/>
            <person name="Johnson D."/>
            <person name="Knights A."/>
            <person name="Loulseged H."/>
            <person name="Mungall K."/>
            <person name="Oliver K."/>
            <person name="Price C."/>
            <person name="Quail M.A."/>
            <person name="Urushihara H."/>
            <person name="Hernandez J."/>
            <person name="Rabbinowitsch E."/>
            <person name="Steffen D."/>
            <person name="Sanders M."/>
            <person name="Ma J."/>
            <person name="Kohara Y."/>
            <person name="Sharp S."/>
            <person name="Simmonds M."/>
            <person name="Spiegler S."/>
            <person name="Tivey A."/>
            <person name="Sugano S."/>
            <person name="White B."/>
            <person name="Walker D."/>
            <person name="Woodward J."/>
            <person name="Winckler T."/>
            <person name="Tanaka Y."/>
            <person name="Shaulsky G."/>
            <person name="Schleicher M."/>
            <person name="Weinstock G."/>
            <person name="Rosenthal A."/>
            <person name="Cox E.C."/>
            <person name="Chisholm R.L."/>
            <person name="Gibbs R."/>
            <person name="Loomis W.F."/>
            <person name="Platzer M."/>
            <person name="Kay R.R."/>
            <person name="Williams J."/>
            <person name="Dear P.H."/>
            <person name="Noegel A.A."/>
            <person name="Barrell B."/>
            <person name="Kuspa A."/>
        </authorList>
    </citation>
    <scope>NUCLEOTIDE SEQUENCE [LARGE SCALE GENOMIC DNA]</scope>
    <source>
        <strain evidence="22 23">AX4</strain>
    </source>
</reference>
<comment type="caution">
    <text evidence="22">The sequence shown here is derived from an EMBL/GenBank/DDBJ whole genome shotgun (WGS) entry which is preliminary data.</text>
</comment>
<comment type="catalytic activity">
    <reaction evidence="14">
        <text>L-lysyl-glycine(out) = L-lysyl-glycine(in)</text>
        <dbReference type="Rhea" id="RHEA:79407"/>
        <dbReference type="ChEBI" id="CHEBI:191202"/>
    </reaction>
</comment>
<comment type="catalytic activity">
    <reaction evidence="12">
        <text>L-histidyl-L-alpha-amino acid(out) = L-histidyl-L-alpha-amino acid(in)</text>
        <dbReference type="Rhea" id="RHEA:79379"/>
        <dbReference type="ChEBI" id="CHEBI:229964"/>
    </reaction>
</comment>
<dbReference type="AlphaFoldDB" id="Q54PQ9"/>
<feature type="region of interest" description="Disordered" evidence="19">
    <location>
        <begin position="62"/>
        <end position="116"/>
    </location>
</feature>
<dbReference type="PANTHER" id="PTHR23512">
    <property type="entry name" value="MAJOR FACILITATOR SUPERFAMILY DOMAIN-CONTAINING PROTEIN 1"/>
    <property type="match status" value="1"/>
</dbReference>
<evidence type="ECO:0000256" key="2">
    <source>
        <dbReference type="ARBA" id="ARBA00044876"/>
    </source>
</evidence>
<evidence type="ECO:0000256" key="11">
    <source>
        <dbReference type="ARBA" id="ARBA00044903"/>
    </source>
</evidence>
<dbReference type="eggNOG" id="KOG4686">
    <property type="taxonomic scope" value="Eukaryota"/>
</dbReference>
<feature type="transmembrane region" description="Helical" evidence="20">
    <location>
        <begin position="248"/>
        <end position="267"/>
    </location>
</feature>
<feature type="domain" description="Major facilitator superfamily (MFS) profile" evidence="21">
    <location>
        <begin position="245"/>
        <end position="703"/>
    </location>
</feature>
<feature type="transmembrane region" description="Helical" evidence="20">
    <location>
        <begin position="316"/>
        <end position="335"/>
    </location>
</feature>
<dbReference type="PANTHER" id="PTHR23512:SF4">
    <property type="entry name" value="MAJOR FACILITATOR SUPERFAMILY (MFS) PROFILE DOMAIN-CONTAINING PROTEIN"/>
    <property type="match status" value="1"/>
</dbReference>
<feature type="transmembrane region" description="Helical" evidence="20">
    <location>
        <begin position="560"/>
        <end position="582"/>
    </location>
</feature>
<evidence type="ECO:0000256" key="1">
    <source>
        <dbReference type="ARBA" id="ARBA00004141"/>
    </source>
</evidence>
<comment type="subcellular location">
    <subcellularLocation>
        <location evidence="1">Membrane</location>
        <topology evidence="1">Multi-pass membrane protein</topology>
    </subcellularLocation>
</comment>
<dbReference type="Proteomes" id="UP000002195">
    <property type="component" value="Unassembled WGS sequence"/>
</dbReference>
<gene>
    <name evidence="22" type="ORF">DDB_G0284377</name>
</gene>
<dbReference type="InterPro" id="IPR011701">
    <property type="entry name" value="MFS"/>
</dbReference>
<dbReference type="PhylomeDB" id="Q54PQ9"/>
<feature type="transmembrane region" description="Helical" evidence="20">
    <location>
        <begin position="524"/>
        <end position="545"/>
    </location>
</feature>
<comment type="catalytic activity">
    <reaction evidence="7">
        <text>L-alpha-aminoacyl-L-lysine(out) = L-alpha-aminoacyl-L-lysine(in)</text>
        <dbReference type="Rhea" id="RHEA:79383"/>
        <dbReference type="ChEBI" id="CHEBI:229966"/>
    </reaction>
</comment>
<dbReference type="PaxDb" id="44689-DDB0185979"/>
<comment type="subunit">
    <text evidence="18">Homodimer. Interacts with lysosomal protein GLMP (via lumenal domain); the interaction starts while both proteins are still in the endoplasmic reticulum and is required for stabilization of MFSD1 in lysosomes but has no direct effect on its targeting to lysosomes or transporter activity.</text>
</comment>
<dbReference type="KEGG" id="ddi:DDB_G0284377"/>
<dbReference type="InParanoid" id="Q54PQ9"/>
<evidence type="ECO:0000256" key="5">
    <source>
        <dbReference type="ARBA" id="ARBA00044884"/>
    </source>
</evidence>
<evidence type="ECO:0000313" key="22">
    <source>
        <dbReference type="EMBL" id="EAL65237.1"/>
    </source>
</evidence>
<evidence type="ECO:0000256" key="7">
    <source>
        <dbReference type="ARBA" id="ARBA00044893"/>
    </source>
</evidence>
<evidence type="ECO:0000256" key="17">
    <source>
        <dbReference type="ARBA" id="ARBA00045709"/>
    </source>
</evidence>
<keyword evidence="20" id="KW-0472">Membrane</keyword>
<evidence type="ECO:0000256" key="9">
    <source>
        <dbReference type="ARBA" id="ARBA00044899"/>
    </source>
</evidence>
<evidence type="ECO:0000256" key="13">
    <source>
        <dbReference type="ARBA" id="ARBA00044919"/>
    </source>
</evidence>
<dbReference type="VEuPathDB" id="AmoebaDB:DDB_G0284377"/>
<comment type="catalytic activity">
    <reaction evidence="4">
        <text>L-alpha-aminoacyl-L-arginine(out) = L-alpha-aminoacyl-L-arginine(in)</text>
        <dbReference type="Rhea" id="RHEA:79367"/>
        <dbReference type="ChEBI" id="CHEBI:229968"/>
    </reaction>
</comment>
<evidence type="ECO:0000256" key="14">
    <source>
        <dbReference type="ARBA" id="ARBA00044924"/>
    </source>
</evidence>
<evidence type="ECO:0000256" key="3">
    <source>
        <dbReference type="ARBA" id="ARBA00044878"/>
    </source>
</evidence>
<keyword evidence="23" id="KW-1185">Reference proteome</keyword>
<dbReference type="dictyBase" id="DDB_G0284377"/>
<comment type="catalytic activity">
    <reaction evidence="11">
        <text>L-arginyl-glycine(out) = L-arginyl-glycine(in)</text>
        <dbReference type="Rhea" id="RHEA:79391"/>
        <dbReference type="ChEBI" id="CHEBI:229955"/>
    </reaction>
</comment>
<comment type="function">
    <text evidence="17">Lysosomal dipeptide uniporter that selectively exports lysine, arginine or histidine-containing dipeptides with a net positive charge from the lysosome lumen into the cytosol. Could play a role in a specific type of protein O-glycosylation indirectly regulating macrophages migration and tissue invasion. Also essential for liver homeostasis.</text>
</comment>
<feature type="transmembrane region" description="Helical" evidence="20">
    <location>
        <begin position="287"/>
        <end position="309"/>
    </location>
</feature>
<dbReference type="GO" id="GO:0016020">
    <property type="term" value="C:membrane"/>
    <property type="evidence" value="ECO:0007669"/>
    <property type="project" value="UniProtKB-SubCell"/>
</dbReference>
<feature type="region of interest" description="Disordered" evidence="19">
    <location>
        <begin position="130"/>
        <end position="159"/>
    </location>
</feature>
<protein>
    <recommendedName>
        <fullName evidence="15">Lysosomal dipeptide transporter MFSD1</fullName>
    </recommendedName>
    <alternativeName>
        <fullName evidence="16">Major facilitator superfamily domain-containing protein 1</fullName>
    </alternativeName>
</protein>
<evidence type="ECO:0000256" key="16">
    <source>
        <dbReference type="ARBA" id="ARBA00045018"/>
    </source>
</evidence>
<proteinExistence type="predicted"/>
<dbReference type="HOGENOM" id="CLU_387554_0_0_1"/>
<dbReference type="CDD" id="cd17340">
    <property type="entry name" value="MFS_MFSD1"/>
    <property type="match status" value="1"/>
</dbReference>
<evidence type="ECO:0000256" key="6">
    <source>
        <dbReference type="ARBA" id="ARBA00044891"/>
    </source>
</evidence>
<dbReference type="Gene3D" id="1.20.1250.20">
    <property type="entry name" value="MFS general substrate transporter like domains"/>
    <property type="match status" value="1"/>
</dbReference>
<dbReference type="InterPro" id="IPR020846">
    <property type="entry name" value="MFS_dom"/>
</dbReference>
<evidence type="ECO:0000313" key="23">
    <source>
        <dbReference type="Proteomes" id="UP000002195"/>
    </source>
</evidence>
<evidence type="ECO:0000256" key="18">
    <source>
        <dbReference type="ARBA" id="ARBA00046376"/>
    </source>
</evidence>
<comment type="catalytic activity">
    <reaction evidence="9">
        <text>L-arginyl-L-alpha-amino acid(out) = L-arginyl-L-alpha-amino acid(in)</text>
        <dbReference type="Rhea" id="RHEA:79371"/>
        <dbReference type="ChEBI" id="CHEBI:84315"/>
    </reaction>
</comment>
<evidence type="ECO:0000256" key="20">
    <source>
        <dbReference type="SAM" id="Phobius"/>
    </source>
</evidence>
<dbReference type="OMA" id="VEPTTCE"/>
<evidence type="ECO:0000256" key="4">
    <source>
        <dbReference type="ARBA" id="ARBA00044881"/>
    </source>
</evidence>
<accession>Q54PQ9</accession>
<dbReference type="GeneID" id="8624566"/>
<evidence type="ECO:0000256" key="12">
    <source>
        <dbReference type="ARBA" id="ARBA00044912"/>
    </source>
</evidence>
<evidence type="ECO:0000256" key="15">
    <source>
        <dbReference type="ARBA" id="ARBA00044985"/>
    </source>
</evidence>
<dbReference type="Pfam" id="PF07690">
    <property type="entry name" value="MFS_1"/>
    <property type="match status" value="1"/>
</dbReference>
<comment type="catalytic activity">
    <reaction evidence="2">
        <text>L-lysyl-L-alanine(out) = L-lysyl-L-alanine(in)</text>
        <dbReference type="Rhea" id="RHEA:79399"/>
        <dbReference type="ChEBI" id="CHEBI:229954"/>
    </reaction>
</comment>
<dbReference type="EMBL" id="AAFI02000064">
    <property type="protein sequence ID" value="EAL65237.1"/>
    <property type="molecule type" value="Genomic_DNA"/>
</dbReference>
<comment type="catalytic activity">
    <reaction evidence="5">
        <text>L-alpha-aminoacyl-L-histidine(out) = L-alpha-aminoacyl-L-histidine(in)</text>
        <dbReference type="Rhea" id="RHEA:79375"/>
        <dbReference type="ChEBI" id="CHEBI:229967"/>
    </reaction>
</comment>
<dbReference type="SUPFAM" id="SSF103473">
    <property type="entry name" value="MFS general substrate transporter"/>
    <property type="match status" value="1"/>
</dbReference>
<feature type="transmembrane region" description="Helical" evidence="20">
    <location>
        <begin position="406"/>
        <end position="428"/>
    </location>
</feature>
<dbReference type="InterPro" id="IPR052187">
    <property type="entry name" value="MFSD1"/>
</dbReference>
<dbReference type="STRING" id="44689.Q54PQ9"/>
<comment type="catalytic activity">
    <reaction evidence="8">
        <text>L-aspartyl-L-lysine(out) = L-aspartyl-L-lysine(in)</text>
        <dbReference type="Rhea" id="RHEA:79411"/>
        <dbReference type="ChEBI" id="CHEBI:229953"/>
    </reaction>
</comment>
<organism evidence="22 23">
    <name type="scientific">Dictyostelium discoideum</name>
    <name type="common">Social amoeba</name>
    <dbReference type="NCBI Taxonomy" id="44689"/>
    <lineage>
        <taxon>Eukaryota</taxon>
        <taxon>Amoebozoa</taxon>
        <taxon>Evosea</taxon>
        <taxon>Eumycetozoa</taxon>
        <taxon>Dictyostelia</taxon>
        <taxon>Dictyosteliales</taxon>
        <taxon>Dictyosteliaceae</taxon>
        <taxon>Dictyostelium</taxon>
    </lineage>
</organism>
<feature type="transmembrane region" description="Helical" evidence="20">
    <location>
        <begin position="647"/>
        <end position="666"/>
    </location>
</feature>
<comment type="catalytic activity">
    <reaction evidence="13">
        <text>L-alanyl-L-lysine(out) = L-alanyl-L-lysine(in)</text>
        <dbReference type="Rhea" id="RHEA:79415"/>
        <dbReference type="ChEBI" id="CHEBI:192470"/>
    </reaction>
</comment>
<dbReference type="InterPro" id="IPR036259">
    <property type="entry name" value="MFS_trans_sf"/>
</dbReference>
<dbReference type="GO" id="GO:0022857">
    <property type="term" value="F:transmembrane transporter activity"/>
    <property type="evidence" value="ECO:0007669"/>
    <property type="project" value="InterPro"/>
</dbReference>
<dbReference type="RefSeq" id="XP_638595.1">
    <property type="nucleotide sequence ID" value="XM_633503.1"/>
</dbReference>